<keyword evidence="5" id="KW-1185">Reference proteome</keyword>
<dbReference type="PANTHER" id="PTHR24220">
    <property type="entry name" value="IMPORT ATP-BINDING PROTEIN"/>
    <property type="match status" value="1"/>
</dbReference>
<dbReference type="InterPro" id="IPR003593">
    <property type="entry name" value="AAA+_ATPase"/>
</dbReference>
<feature type="domain" description="ABC transporter" evidence="3">
    <location>
        <begin position="17"/>
        <end position="237"/>
    </location>
</feature>
<evidence type="ECO:0000256" key="2">
    <source>
        <dbReference type="ARBA" id="ARBA00022840"/>
    </source>
</evidence>
<dbReference type="InterPro" id="IPR015854">
    <property type="entry name" value="ABC_transpr_LolD-like"/>
</dbReference>
<dbReference type="GO" id="GO:0005524">
    <property type="term" value="F:ATP binding"/>
    <property type="evidence" value="ECO:0007669"/>
    <property type="project" value="UniProtKB-KW"/>
</dbReference>
<protein>
    <submittedName>
        <fullName evidence="4">ATP-binding cassette domain-containing protein</fullName>
    </submittedName>
</protein>
<dbReference type="PROSITE" id="PS50893">
    <property type="entry name" value="ABC_TRANSPORTER_2"/>
    <property type="match status" value="1"/>
</dbReference>
<keyword evidence="1" id="KW-0547">Nucleotide-binding</keyword>
<dbReference type="InterPro" id="IPR003439">
    <property type="entry name" value="ABC_transporter-like_ATP-bd"/>
</dbReference>
<dbReference type="PROSITE" id="PS00211">
    <property type="entry name" value="ABC_TRANSPORTER_1"/>
    <property type="match status" value="1"/>
</dbReference>
<dbReference type="RefSeq" id="WP_191023749.1">
    <property type="nucleotide sequence ID" value="NZ_JABBXD010000003.1"/>
</dbReference>
<evidence type="ECO:0000313" key="5">
    <source>
        <dbReference type="Proteomes" id="UP000624419"/>
    </source>
</evidence>
<evidence type="ECO:0000256" key="1">
    <source>
        <dbReference type="ARBA" id="ARBA00022741"/>
    </source>
</evidence>
<dbReference type="InterPro" id="IPR027417">
    <property type="entry name" value="P-loop_NTPase"/>
</dbReference>
<dbReference type="InterPro" id="IPR017871">
    <property type="entry name" value="ABC_transporter-like_CS"/>
</dbReference>
<name>A0ABR8LKE7_9ALTE</name>
<reference evidence="4 5" key="1">
    <citation type="submission" date="2020-04" db="EMBL/GenBank/DDBJ databases">
        <title>Salinimonas sp. HHU 13199.</title>
        <authorList>
            <person name="Cui X."/>
            <person name="Zhang D."/>
        </authorList>
    </citation>
    <scope>NUCLEOTIDE SEQUENCE [LARGE SCALE GENOMIC DNA]</scope>
    <source>
        <strain evidence="4 5">HHU 13199</strain>
    </source>
</reference>
<dbReference type="EMBL" id="JABBXD010000003">
    <property type="protein sequence ID" value="MBD3585561.1"/>
    <property type="molecule type" value="Genomic_DNA"/>
</dbReference>
<dbReference type="Gene3D" id="3.40.50.300">
    <property type="entry name" value="P-loop containing nucleotide triphosphate hydrolases"/>
    <property type="match status" value="1"/>
</dbReference>
<proteinExistence type="predicted"/>
<dbReference type="Proteomes" id="UP000624419">
    <property type="component" value="Unassembled WGS sequence"/>
</dbReference>
<dbReference type="SUPFAM" id="SSF52540">
    <property type="entry name" value="P-loop containing nucleoside triphosphate hydrolases"/>
    <property type="match status" value="1"/>
</dbReference>
<dbReference type="PANTHER" id="PTHR24220:SF611">
    <property type="entry name" value="ATP-BINDING COMPONENT OF ABC TRANSPORTER-RELATED"/>
    <property type="match status" value="1"/>
</dbReference>
<sequence length="237" mass="25803">MSHQSNLHASSVAELAVDIKNLVYSYSKSAPPVISVKKWQLPKCEHVFVSGASGSGKSTLLNLLTGTLQPDSGSITLFNTDFGALSARQKDAFRAQHIGVVFQQFNLIDYLTVLENLTAAAYFAKNTSLDIEARARQLLEKLQLPSSVLQQRADTLSVGQQQRVAIARALINAPHLVIVDEPTSALDADARDKFMQLLIEATSDSAVIFVSHDKSLAQYFDTQIDMASLNQANEGQV</sequence>
<evidence type="ECO:0000313" key="4">
    <source>
        <dbReference type="EMBL" id="MBD3585561.1"/>
    </source>
</evidence>
<keyword evidence="2 4" id="KW-0067">ATP-binding</keyword>
<accession>A0ABR8LKE7</accession>
<gene>
    <name evidence="4" type="ORF">HHX48_07435</name>
</gene>
<organism evidence="4 5">
    <name type="scientific">Salinimonas profundi</name>
    <dbReference type="NCBI Taxonomy" id="2729140"/>
    <lineage>
        <taxon>Bacteria</taxon>
        <taxon>Pseudomonadati</taxon>
        <taxon>Pseudomonadota</taxon>
        <taxon>Gammaproteobacteria</taxon>
        <taxon>Alteromonadales</taxon>
        <taxon>Alteromonadaceae</taxon>
        <taxon>Alteromonas/Salinimonas group</taxon>
        <taxon>Salinimonas</taxon>
    </lineage>
</organism>
<evidence type="ECO:0000259" key="3">
    <source>
        <dbReference type="PROSITE" id="PS50893"/>
    </source>
</evidence>
<dbReference type="Pfam" id="PF00005">
    <property type="entry name" value="ABC_tran"/>
    <property type="match status" value="1"/>
</dbReference>
<dbReference type="SMART" id="SM00382">
    <property type="entry name" value="AAA"/>
    <property type="match status" value="1"/>
</dbReference>
<comment type="caution">
    <text evidence="4">The sequence shown here is derived from an EMBL/GenBank/DDBJ whole genome shotgun (WGS) entry which is preliminary data.</text>
</comment>